<gene>
    <name evidence="1" type="ORF">ACJDUH_08155</name>
</gene>
<organism evidence="1 2">
    <name type="scientific">Candidatus Clostridium radicumherbarum</name>
    <dbReference type="NCBI Taxonomy" id="3381662"/>
    <lineage>
        <taxon>Bacteria</taxon>
        <taxon>Bacillati</taxon>
        <taxon>Bacillota</taxon>
        <taxon>Clostridia</taxon>
        <taxon>Eubacteriales</taxon>
        <taxon>Clostridiaceae</taxon>
        <taxon>Clostridium</taxon>
    </lineage>
</organism>
<dbReference type="EMBL" id="JBJHZY010000001">
    <property type="protein sequence ID" value="MFL0268072.1"/>
    <property type="molecule type" value="Genomic_DNA"/>
</dbReference>
<keyword evidence="2" id="KW-1185">Reference proteome</keyword>
<evidence type="ECO:0000313" key="1">
    <source>
        <dbReference type="EMBL" id="MFL0268072.1"/>
    </source>
</evidence>
<reference evidence="1 2" key="1">
    <citation type="submission" date="2024-11" db="EMBL/GenBank/DDBJ databases">
        <authorList>
            <person name="Heng Y.C."/>
            <person name="Lim A.C.H."/>
            <person name="Lee J.K.Y."/>
            <person name="Kittelmann S."/>
        </authorList>
    </citation>
    <scope>NUCLEOTIDE SEQUENCE [LARGE SCALE GENOMIC DNA]</scope>
    <source>
        <strain evidence="1 2">WILCCON 0202</strain>
    </source>
</reference>
<proteinExistence type="predicted"/>
<comment type="caution">
    <text evidence="1">The sequence shown here is derived from an EMBL/GenBank/DDBJ whole genome shotgun (WGS) entry which is preliminary data.</text>
</comment>
<dbReference type="Proteomes" id="UP001623661">
    <property type="component" value="Unassembled WGS sequence"/>
</dbReference>
<protein>
    <recommendedName>
        <fullName evidence="3">DUF2007 domain-containing protein</fullName>
    </recommendedName>
</protein>
<dbReference type="RefSeq" id="WP_406764655.1">
    <property type="nucleotide sequence ID" value="NZ_JBJHZY010000001.1"/>
</dbReference>
<evidence type="ECO:0008006" key="3">
    <source>
        <dbReference type="Google" id="ProtNLM"/>
    </source>
</evidence>
<evidence type="ECO:0000313" key="2">
    <source>
        <dbReference type="Proteomes" id="UP001623661"/>
    </source>
</evidence>
<name>A0ABW8TQR5_9CLOT</name>
<sequence>MIMLWNQKEVFVGYSLQKFNEIRQILSANKIKYKYRLVNNSNDYLFSSRGARTGTFGENMNYSITYYVYVHKKDYENACAILKNPKYQR</sequence>
<accession>A0ABW8TQR5</accession>